<evidence type="ECO:0000313" key="2">
    <source>
        <dbReference type="EMBL" id="MEW5288148.1"/>
    </source>
</evidence>
<evidence type="ECO:0000313" key="3">
    <source>
        <dbReference type="Proteomes" id="UP001554567"/>
    </source>
</evidence>
<reference evidence="2 3" key="1">
    <citation type="submission" date="2024-07" db="EMBL/GenBank/DDBJ databases">
        <authorList>
            <person name="Dulla G.F.J."/>
            <person name="Delorm J.G."/>
        </authorList>
    </citation>
    <scope>NUCLEOTIDE SEQUENCE [LARGE SCALE GENOMIC DNA]</scope>
    <source>
        <strain evidence="2 3">JGD 233</strain>
    </source>
</reference>
<sequence>MSIYIITAIPFFIVSLVLLVLAAKRRNRVFLSLGLSFMLTAVVNGLVGLSIGG</sequence>
<keyword evidence="1" id="KW-1133">Transmembrane helix</keyword>
<organism evidence="2 3">
    <name type="scientific">Erwinia papayae</name>
    <dbReference type="NCBI Taxonomy" id="206499"/>
    <lineage>
        <taxon>Bacteria</taxon>
        <taxon>Pseudomonadati</taxon>
        <taxon>Pseudomonadota</taxon>
        <taxon>Gammaproteobacteria</taxon>
        <taxon>Enterobacterales</taxon>
        <taxon>Erwiniaceae</taxon>
        <taxon>Erwinia</taxon>
    </lineage>
</organism>
<accession>A0ABV3MX57</accession>
<name>A0ABV3MX57_9GAMM</name>
<proteinExistence type="predicted"/>
<feature type="transmembrane region" description="Helical" evidence="1">
    <location>
        <begin position="30"/>
        <end position="51"/>
    </location>
</feature>
<keyword evidence="3" id="KW-1185">Reference proteome</keyword>
<keyword evidence="1" id="KW-0812">Transmembrane</keyword>
<comment type="caution">
    <text evidence="2">The sequence shown here is derived from an EMBL/GenBank/DDBJ whole genome shotgun (WGS) entry which is preliminary data.</text>
</comment>
<dbReference type="RefSeq" id="WP_261642752.1">
    <property type="nucleotide sequence ID" value="NZ_JBFKZN010000001.1"/>
</dbReference>
<gene>
    <name evidence="2" type="ORF">ABW286_02905</name>
</gene>
<dbReference type="EMBL" id="JBFKZN010000001">
    <property type="protein sequence ID" value="MEW5288148.1"/>
    <property type="molecule type" value="Genomic_DNA"/>
</dbReference>
<dbReference type="Proteomes" id="UP001554567">
    <property type="component" value="Unassembled WGS sequence"/>
</dbReference>
<protein>
    <submittedName>
        <fullName evidence="2">Uncharacterized protein</fullName>
    </submittedName>
</protein>
<keyword evidence="1" id="KW-0472">Membrane</keyword>
<feature type="transmembrane region" description="Helical" evidence="1">
    <location>
        <begin position="6"/>
        <end position="23"/>
    </location>
</feature>
<evidence type="ECO:0000256" key="1">
    <source>
        <dbReference type="SAM" id="Phobius"/>
    </source>
</evidence>